<dbReference type="EMBL" id="SRLO01000326">
    <property type="protein sequence ID" value="TNN60855.1"/>
    <property type="molecule type" value="Genomic_DNA"/>
</dbReference>
<gene>
    <name evidence="1" type="ORF">EYF80_028952</name>
</gene>
<evidence type="ECO:0000313" key="2">
    <source>
        <dbReference type="Proteomes" id="UP000314294"/>
    </source>
</evidence>
<reference evidence="1 2" key="1">
    <citation type="submission" date="2019-03" db="EMBL/GenBank/DDBJ databases">
        <title>First draft genome of Liparis tanakae, snailfish: a comprehensive survey of snailfish specific genes.</title>
        <authorList>
            <person name="Kim W."/>
            <person name="Song I."/>
            <person name="Jeong J.-H."/>
            <person name="Kim D."/>
            <person name="Kim S."/>
            <person name="Ryu S."/>
            <person name="Song J.Y."/>
            <person name="Lee S.K."/>
        </authorList>
    </citation>
    <scope>NUCLEOTIDE SEQUENCE [LARGE SCALE GENOMIC DNA]</scope>
    <source>
        <tissue evidence="1">Muscle</tissue>
    </source>
</reference>
<proteinExistence type="predicted"/>
<keyword evidence="2" id="KW-1185">Reference proteome</keyword>
<protein>
    <submittedName>
        <fullName evidence="1">Uncharacterized protein</fullName>
    </submittedName>
</protein>
<evidence type="ECO:0000313" key="1">
    <source>
        <dbReference type="EMBL" id="TNN60855.1"/>
    </source>
</evidence>
<comment type="caution">
    <text evidence="1">The sequence shown here is derived from an EMBL/GenBank/DDBJ whole genome shotgun (WGS) entry which is preliminary data.</text>
</comment>
<dbReference type="AlphaFoldDB" id="A0A4Z2H6H4"/>
<dbReference type="Proteomes" id="UP000314294">
    <property type="component" value="Unassembled WGS sequence"/>
</dbReference>
<sequence>MGSNVFNSNLQQAERTCNDVFLSSRFFLLFLICSTGVGRRLGHSTAEKQDARTLMGNIRDELVHSCPQKN</sequence>
<name>A0A4Z2H6H4_9TELE</name>
<accession>A0A4Z2H6H4</accession>
<organism evidence="1 2">
    <name type="scientific">Liparis tanakae</name>
    <name type="common">Tanaka's snailfish</name>
    <dbReference type="NCBI Taxonomy" id="230148"/>
    <lineage>
        <taxon>Eukaryota</taxon>
        <taxon>Metazoa</taxon>
        <taxon>Chordata</taxon>
        <taxon>Craniata</taxon>
        <taxon>Vertebrata</taxon>
        <taxon>Euteleostomi</taxon>
        <taxon>Actinopterygii</taxon>
        <taxon>Neopterygii</taxon>
        <taxon>Teleostei</taxon>
        <taxon>Neoteleostei</taxon>
        <taxon>Acanthomorphata</taxon>
        <taxon>Eupercaria</taxon>
        <taxon>Perciformes</taxon>
        <taxon>Cottioidei</taxon>
        <taxon>Cottales</taxon>
        <taxon>Liparidae</taxon>
        <taxon>Liparis</taxon>
    </lineage>
</organism>